<keyword evidence="1" id="KW-0472">Membrane</keyword>
<dbReference type="STRING" id="1182571.QR90_09295"/>
<protein>
    <recommendedName>
        <fullName evidence="2">EamA domain-containing protein</fullName>
    </recommendedName>
</protein>
<dbReference type="HOGENOM" id="CLU_082109_1_0_0"/>
<dbReference type="Pfam" id="PF00892">
    <property type="entry name" value="EamA"/>
    <property type="match status" value="2"/>
</dbReference>
<evidence type="ECO:0000259" key="2">
    <source>
        <dbReference type="Pfam" id="PF00892"/>
    </source>
</evidence>
<dbReference type="RefSeq" id="WP_039684065.1">
    <property type="nucleotide sequence ID" value="NZ_CP010028.1"/>
</dbReference>
<feature type="domain" description="EamA" evidence="2">
    <location>
        <begin position="3"/>
        <end position="134"/>
    </location>
</feature>
<dbReference type="Proteomes" id="UP000030634">
    <property type="component" value="Chromosome"/>
</dbReference>
<feature type="transmembrane region" description="Helical" evidence="1">
    <location>
        <begin position="184"/>
        <end position="201"/>
    </location>
</feature>
<feature type="transmembrane region" description="Helical" evidence="1">
    <location>
        <begin position="151"/>
        <end position="172"/>
    </location>
</feature>
<evidence type="ECO:0000313" key="4">
    <source>
        <dbReference type="Proteomes" id="UP000030634"/>
    </source>
</evidence>
<keyword evidence="1" id="KW-1133">Transmembrane helix</keyword>
<evidence type="ECO:0000256" key="1">
    <source>
        <dbReference type="SAM" id="Phobius"/>
    </source>
</evidence>
<evidence type="ECO:0000313" key="3">
    <source>
        <dbReference type="EMBL" id="AIZ45250.1"/>
    </source>
</evidence>
<feature type="transmembrane region" description="Helical" evidence="1">
    <location>
        <begin position="245"/>
        <end position="265"/>
    </location>
</feature>
<feature type="transmembrane region" description="Helical" evidence="1">
    <location>
        <begin position="33"/>
        <end position="51"/>
    </location>
</feature>
<dbReference type="AlphaFoldDB" id="A0A0A7KGL9"/>
<dbReference type="InterPro" id="IPR037185">
    <property type="entry name" value="EmrE-like"/>
</dbReference>
<dbReference type="PANTHER" id="PTHR22911">
    <property type="entry name" value="ACYL-MALONYL CONDENSING ENZYME-RELATED"/>
    <property type="match status" value="1"/>
</dbReference>
<feature type="transmembrane region" description="Helical" evidence="1">
    <location>
        <begin position="88"/>
        <end position="110"/>
    </location>
</feature>
<feature type="domain" description="EamA" evidence="2">
    <location>
        <begin position="151"/>
        <end position="287"/>
    </location>
</feature>
<proteinExistence type="predicted"/>
<sequence>MGGVTLGLLAALAWGFADYLAQPASRRMGAMRASFAAQGFGAAALLVFLVLTGTGLFPTDAVAWAWALGASTLMTAGGLAFYQSLGLGQLAVVAPIMGSYGAVTTALAWLSGERLSLLTGLGLLGVLVAVILVSLPQNTEGFQSTPAQIQGAWWAIFAAVVLGAGFFVIGYGLTPRVGGVQATWILRVCTLILTFVTLRVWQRRRTGLRPADGPGALKYAGWSGLLSTGAILVTALGLGRGEDSVVTVLGSMSIVLTTVLALLLNRERLGAVQWAGVGLALLSTVLVGLK</sequence>
<dbReference type="KEGG" id="dsw:QR90_09295"/>
<feature type="transmembrane region" description="Helical" evidence="1">
    <location>
        <begin position="221"/>
        <end position="238"/>
    </location>
</feature>
<dbReference type="EMBL" id="CP010028">
    <property type="protein sequence ID" value="AIZ45250.1"/>
    <property type="molecule type" value="Genomic_DNA"/>
</dbReference>
<organism evidence="3 4">
    <name type="scientific">Deinococcus radiopugnans</name>
    <dbReference type="NCBI Taxonomy" id="57497"/>
    <lineage>
        <taxon>Bacteria</taxon>
        <taxon>Thermotogati</taxon>
        <taxon>Deinococcota</taxon>
        <taxon>Deinococci</taxon>
        <taxon>Deinococcales</taxon>
        <taxon>Deinococcaceae</taxon>
        <taxon>Deinococcus</taxon>
    </lineage>
</organism>
<feature type="transmembrane region" description="Helical" evidence="1">
    <location>
        <begin position="117"/>
        <end position="136"/>
    </location>
</feature>
<feature type="transmembrane region" description="Helical" evidence="1">
    <location>
        <begin position="63"/>
        <end position="82"/>
    </location>
</feature>
<name>A0A0A7KGL9_9DEIO</name>
<accession>A0A0A7KGL9</accession>
<dbReference type="PANTHER" id="PTHR22911:SF137">
    <property type="entry name" value="SOLUTE CARRIER FAMILY 35 MEMBER G2-RELATED"/>
    <property type="match status" value="1"/>
</dbReference>
<dbReference type="InterPro" id="IPR000620">
    <property type="entry name" value="EamA_dom"/>
</dbReference>
<dbReference type="SUPFAM" id="SSF103481">
    <property type="entry name" value="Multidrug resistance efflux transporter EmrE"/>
    <property type="match status" value="2"/>
</dbReference>
<reference evidence="4" key="1">
    <citation type="submission" date="2014-11" db="EMBL/GenBank/DDBJ databases">
        <title>Hymenobacter sp. DG25B genome submission.</title>
        <authorList>
            <person name="Jung H.-Y."/>
            <person name="Kim M.K."/>
            <person name="Srinivasan S."/>
            <person name="Lim S."/>
        </authorList>
    </citation>
    <scope>NUCLEOTIDE SEQUENCE [LARGE SCALE GENOMIC DNA]</scope>
    <source>
        <strain evidence="4">DY59</strain>
    </source>
</reference>
<gene>
    <name evidence="3" type="ORF">QR90_09295</name>
</gene>
<feature type="transmembrane region" description="Helical" evidence="1">
    <location>
        <begin position="271"/>
        <end position="289"/>
    </location>
</feature>
<dbReference type="GO" id="GO:0016020">
    <property type="term" value="C:membrane"/>
    <property type="evidence" value="ECO:0007669"/>
    <property type="project" value="InterPro"/>
</dbReference>
<keyword evidence="1" id="KW-0812">Transmembrane</keyword>